<organism evidence="1 2">
    <name type="scientific">Odoribacter splanchnicus</name>
    <dbReference type="NCBI Taxonomy" id="28118"/>
    <lineage>
        <taxon>Bacteria</taxon>
        <taxon>Pseudomonadati</taxon>
        <taxon>Bacteroidota</taxon>
        <taxon>Bacteroidia</taxon>
        <taxon>Bacteroidales</taxon>
        <taxon>Odoribacteraceae</taxon>
        <taxon>Odoribacter</taxon>
    </lineage>
</organism>
<name>A0A413IFT2_9BACT</name>
<evidence type="ECO:0000313" key="1">
    <source>
        <dbReference type="EMBL" id="RGY09315.1"/>
    </source>
</evidence>
<dbReference type="RefSeq" id="WP_118103008.1">
    <property type="nucleotide sequence ID" value="NZ_JABWDG010000016.1"/>
</dbReference>
<dbReference type="AlphaFoldDB" id="A0A413IFT2"/>
<comment type="caution">
    <text evidence="1">The sequence shown here is derived from an EMBL/GenBank/DDBJ whole genome shotgun (WGS) entry which is preliminary data.</text>
</comment>
<dbReference type="EMBL" id="QSCO01000003">
    <property type="protein sequence ID" value="RGY09315.1"/>
    <property type="molecule type" value="Genomic_DNA"/>
</dbReference>
<accession>A0A413IFT2</accession>
<protein>
    <submittedName>
        <fullName evidence="1">Uncharacterized protein</fullName>
    </submittedName>
</protein>
<gene>
    <name evidence="1" type="ORF">DXA53_03275</name>
</gene>
<dbReference type="Proteomes" id="UP000284434">
    <property type="component" value="Unassembled WGS sequence"/>
</dbReference>
<reference evidence="1 2" key="1">
    <citation type="submission" date="2018-08" db="EMBL/GenBank/DDBJ databases">
        <title>A genome reference for cultivated species of the human gut microbiota.</title>
        <authorList>
            <person name="Zou Y."/>
            <person name="Xue W."/>
            <person name="Luo G."/>
        </authorList>
    </citation>
    <scope>NUCLEOTIDE SEQUENCE [LARGE SCALE GENOMIC DNA]</scope>
    <source>
        <strain evidence="1 2">OF03-11</strain>
    </source>
</reference>
<proteinExistence type="predicted"/>
<sequence length="249" mass="29084">MHEIKITYKSFFRNREIITSFPTTWSEMNCRQFTALHKRQDDTTLLAVMLNVPKRIVRKMNLHQVYELAKLFDFIQKDTKTSSFNIESVCFPGLGTLYAPRPKLADMTFLQFIYVDSFYMQYAETANPDILRDFIAHLYTPGTGYDKKSADQAVPKLKKADLQIFEAIALNYGLVRKWIADRYPLIFPAQKQSFGKKSGSWAEIFDDIVGDDLKDQDKYAEIPINSVFRFITRKIKESRKQREHAAKLH</sequence>
<evidence type="ECO:0000313" key="2">
    <source>
        <dbReference type="Proteomes" id="UP000284434"/>
    </source>
</evidence>